<dbReference type="EC" id="2.7.1.15" evidence="2 12"/>
<evidence type="ECO:0000256" key="5">
    <source>
        <dbReference type="ARBA" id="ARBA00022723"/>
    </source>
</evidence>
<reference evidence="14 15" key="1">
    <citation type="submission" date="2015-07" db="EMBL/GenBank/DDBJ databases">
        <title>Draft genome of Bellilinea caldifistulae DSM 17877.</title>
        <authorList>
            <person name="Hemp J."/>
            <person name="Ward L.M."/>
            <person name="Pace L.A."/>
            <person name="Fischer W.W."/>
        </authorList>
    </citation>
    <scope>NUCLEOTIDE SEQUENCE [LARGE SCALE GENOMIC DNA]</scope>
    <source>
        <strain evidence="14 15">GOMI-1</strain>
    </source>
</reference>
<dbReference type="GO" id="GO:0005829">
    <property type="term" value="C:cytosol"/>
    <property type="evidence" value="ECO:0007669"/>
    <property type="project" value="TreeGrafter"/>
</dbReference>
<dbReference type="Proteomes" id="UP000050514">
    <property type="component" value="Unassembled WGS sequence"/>
</dbReference>
<keyword evidence="7 12" id="KW-0418">Kinase</keyword>
<evidence type="ECO:0000256" key="12">
    <source>
        <dbReference type="HAMAP-Rule" id="MF_01987"/>
    </source>
</evidence>
<dbReference type="PANTHER" id="PTHR10584">
    <property type="entry name" value="SUGAR KINASE"/>
    <property type="match status" value="1"/>
</dbReference>
<dbReference type="Pfam" id="PF00294">
    <property type="entry name" value="PfkB"/>
    <property type="match status" value="1"/>
</dbReference>
<evidence type="ECO:0000256" key="2">
    <source>
        <dbReference type="ARBA" id="ARBA00012035"/>
    </source>
</evidence>
<feature type="binding site" evidence="12">
    <location>
        <position position="282"/>
    </location>
    <ligand>
        <name>K(+)</name>
        <dbReference type="ChEBI" id="CHEBI:29103"/>
    </ligand>
</feature>
<feature type="binding site" evidence="12">
    <location>
        <position position="276"/>
    </location>
    <ligand>
        <name>ATP</name>
        <dbReference type="ChEBI" id="CHEBI:30616"/>
    </ligand>
</feature>
<dbReference type="InterPro" id="IPR011877">
    <property type="entry name" value="Ribokinase"/>
</dbReference>
<name>A0A0P6WMS3_9CHLR</name>
<evidence type="ECO:0000256" key="10">
    <source>
        <dbReference type="ARBA" id="ARBA00022958"/>
    </source>
</evidence>
<dbReference type="GO" id="GO:0004747">
    <property type="term" value="F:ribokinase activity"/>
    <property type="evidence" value="ECO:0007669"/>
    <property type="project" value="UniProtKB-UniRule"/>
</dbReference>
<dbReference type="STRING" id="360411.AC812_16420"/>
<evidence type="ECO:0000259" key="13">
    <source>
        <dbReference type="Pfam" id="PF00294"/>
    </source>
</evidence>
<comment type="caution">
    <text evidence="12">Lacks conserved residue(s) required for the propagation of feature annotation.</text>
</comment>
<feature type="binding site" evidence="12">
    <location>
        <position position="184"/>
    </location>
    <ligand>
        <name>ATP</name>
        <dbReference type="ChEBI" id="CHEBI:30616"/>
    </ligand>
</feature>
<evidence type="ECO:0000256" key="1">
    <source>
        <dbReference type="ARBA" id="ARBA00005380"/>
    </source>
</evidence>
<comment type="caution">
    <text evidence="14">The sequence shown here is derived from an EMBL/GenBank/DDBJ whole genome shotgun (WGS) entry which is preliminary data.</text>
</comment>
<feature type="binding site" evidence="12">
    <location>
        <begin position="251"/>
        <end position="252"/>
    </location>
    <ligand>
        <name>ATP</name>
        <dbReference type="ChEBI" id="CHEBI:30616"/>
    </ligand>
</feature>
<feature type="binding site" evidence="12">
    <location>
        <begin position="220"/>
        <end position="225"/>
    </location>
    <ligand>
        <name>ATP</name>
        <dbReference type="ChEBI" id="CHEBI:30616"/>
    </ligand>
</feature>
<comment type="activity regulation">
    <text evidence="12">Activated by a monovalent cation that binds near, but not in, the active site. The most likely occupant of the site in vivo is potassium. Ion binding induces a conformational change that may alter substrate affinity.</text>
</comment>
<feature type="binding site" evidence="12">
    <location>
        <position position="291"/>
    </location>
    <ligand>
        <name>K(+)</name>
        <dbReference type="ChEBI" id="CHEBI:29103"/>
    </ligand>
</feature>
<comment type="pathway">
    <text evidence="12">Carbohydrate metabolism; D-ribose degradation; D-ribose 5-phosphate from beta-D-ribopyranose: step 2/2.</text>
</comment>
<keyword evidence="11 12" id="KW-0119">Carbohydrate metabolism</keyword>
<dbReference type="PIRSF" id="PIRSF000535">
    <property type="entry name" value="1PFK/6PFK/LacC"/>
    <property type="match status" value="1"/>
</dbReference>
<evidence type="ECO:0000256" key="7">
    <source>
        <dbReference type="ARBA" id="ARBA00022777"/>
    </source>
</evidence>
<keyword evidence="6 12" id="KW-0547">Nucleotide-binding</keyword>
<dbReference type="InterPro" id="IPR017583">
    <property type="entry name" value="Tagatose/fructose_Pkinase"/>
</dbReference>
<dbReference type="PRINTS" id="PR00990">
    <property type="entry name" value="RIBOKINASE"/>
</dbReference>
<dbReference type="PROSITE" id="PS00584">
    <property type="entry name" value="PFKB_KINASES_2"/>
    <property type="match status" value="1"/>
</dbReference>
<dbReference type="OrthoDB" id="9775849at2"/>
<feature type="binding site" evidence="12">
    <location>
        <begin position="11"/>
        <end position="13"/>
    </location>
    <ligand>
        <name>substrate</name>
    </ligand>
</feature>
<evidence type="ECO:0000313" key="14">
    <source>
        <dbReference type="EMBL" id="KPL71240.1"/>
    </source>
</evidence>
<keyword evidence="4 12" id="KW-0808">Transferase</keyword>
<dbReference type="GO" id="GO:0019303">
    <property type="term" value="P:D-ribose catabolic process"/>
    <property type="evidence" value="ECO:0007669"/>
    <property type="project" value="UniProtKB-UniRule"/>
</dbReference>
<evidence type="ECO:0000256" key="6">
    <source>
        <dbReference type="ARBA" id="ARBA00022741"/>
    </source>
</evidence>
<keyword evidence="15" id="KW-1185">Reference proteome</keyword>
<dbReference type="Gene3D" id="3.40.1190.20">
    <property type="match status" value="1"/>
</dbReference>
<feature type="binding site" evidence="12">
    <location>
        <position position="252"/>
    </location>
    <ligand>
        <name>substrate</name>
    </ligand>
</feature>
<evidence type="ECO:0000256" key="11">
    <source>
        <dbReference type="ARBA" id="ARBA00023277"/>
    </source>
</evidence>
<organism evidence="14 15">
    <name type="scientific">Bellilinea caldifistulae</name>
    <dbReference type="NCBI Taxonomy" id="360411"/>
    <lineage>
        <taxon>Bacteria</taxon>
        <taxon>Bacillati</taxon>
        <taxon>Chloroflexota</taxon>
        <taxon>Anaerolineae</taxon>
        <taxon>Anaerolineales</taxon>
        <taxon>Anaerolineaceae</taxon>
        <taxon>Bellilinea</taxon>
    </lineage>
</organism>
<feature type="binding site" evidence="12">
    <location>
        <position position="246"/>
    </location>
    <ligand>
        <name>K(+)</name>
        <dbReference type="ChEBI" id="CHEBI:29103"/>
    </ligand>
</feature>
<comment type="subcellular location">
    <subcellularLocation>
        <location evidence="12">Cytoplasm</location>
    </subcellularLocation>
</comment>
<dbReference type="RefSeq" id="WP_082149001.1">
    <property type="nucleotide sequence ID" value="NZ_DF967971.1"/>
</dbReference>
<accession>A0A0P6WMS3</accession>
<dbReference type="HAMAP" id="MF_01987">
    <property type="entry name" value="Ribokinase"/>
    <property type="match status" value="1"/>
</dbReference>
<feature type="binding site" evidence="12">
    <location>
        <position position="285"/>
    </location>
    <ligand>
        <name>K(+)</name>
        <dbReference type="ChEBI" id="CHEBI:29103"/>
    </ligand>
</feature>
<dbReference type="InterPro" id="IPR002173">
    <property type="entry name" value="Carboh/pur_kinase_PfkB_CS"/>
</dbReference>
<dbReference type="GO" id="GO:0046872">
    <property type="term" value="F:metal ion binding"/>
    <property type="evidence" value="ECO:0007669"/>
    <property type="project" value="UniProtKB-KW"/>
</dbReference>
<gene>
    <name evidence="12" type="primary">rbsK</name>
    <name evidence="14" type="ORF">AC812_16420</name>
</gene>
<comment type="cofactor">
    <cofactor evidence="12">
        <name>Mg(2+)</name>
        <dbReference type="ChEBI" id="CHEBI:18420"/>
    </cofactor>
    <text evidence="12">Requires a divalent cation, most likely magnesium in vivo, as an electrophilic catalyst to aid phosphoryl group transfer. It is the chelate of the metal and the nucleotide that is the actual substrate.</text>
</comment>
<proteinExistence type="inferred from homology"/>
<keyword evidence="12" id="KW-0963">Cytoplasm</keyword>
<evidence type="ECO:0000313" key="15">
    <source>
        <dbReference type="Proteomes" id="UP000050514"/>
    </source>
</evidence>
<dbReference type="AlphaFoldDB" id="A0A0P6WMS3"/>
<evidence type="ECO:0000256" key="4">
    <source>
        <dbReference type="ARBA" id="ARBA00022679"/>
    </source>
</evidence>
<dbReference type="UniPathway" id="UPA00916">
    <property type="reaction ID" value="UER00889"/>
</dbReference>
<comment type="similarity">
    <text evidence="1">Belongs to the carbohydrate kinase pfkB family.</text>
</comment>
<feature type="active site" description="Proton acceptor" evidence="12">
    <location>
        <position position="252"/>
    </location>
</feature>
<keyword evidence="9 12" id="KW-0460">Magnesium</keyword>
<feature type="binding site" evidence="12">
    <location>
        <position position="248"/>
    </location>
    <ligand>
        <name>K(+)</name>
        <dbReference type="ChEBI" id="CHEBI:29103"/>
    </ligand>
</feature>
<dbReference type="EMBL" id="LGHJ01000027">
    <property type="protein sequence ID" value="KPL71240.1"/>
    <property type="molecule type" value="Genomic_DNA"/>
</dbReference>
<dbReference type="PATRIC" id="fig|360411.5.peg.1999"/>
<protein>
    <recommendedName>
        <fullName evidence="3 12">Ribokinase</fullName>
        <shortName evidence="12">RK</shortName>
        <ecNumber evidence="2 12">2.7.1.15</ecNumber>
    </recommendedName>
</protein>
<dbReference type="InterPro" id="IPR029056">
    <property type="entry name" value="Ribokinase-like"/>
</dbReference>
<dbReference type="PANTHER" id="PTHR10584:SF166">
    <property type="entry name" value="RIBOKINASE"/>
    <property type="match status" value="1"/>
</dbReference>
<dbReference type="SUPFAM" id="SSF53613">
    <property type="entry name" value="Ribokinase-like"/>
    <property type="match status" value="1"/>
</dbReference>
<dbReference type="PROSITE" id="PS00583">
    <property type="entry name" value="PFKB_KINASES_1"/>
    <property type="match status" value="1"/>
</dbReference>
<keyword evidence="8 12" id="KW-0067">ATP-binding</keyword>
<evidence type="ECO:0000256" key="3">
    <source>
        <dbReference type="ARBA" id="ARBA00016943"/>
    </source>
</evidence>
<comment type="function">
    <text evidence="12">Catalyzes the phosphorylation of ribose at O-5 in a reaction requiring ATP and magnesium. The resulting D-ribose-5-phosphate can then be used either for sythesis of nucleotides, histidine, and tryptophan, or as a component of the pentose phosphate pathway.</text>
</comment>
<feature type="domain" description="Carbohydrate kinase PfkB" evidence="13">
    <location>
        <begin position="1"/>
        <end position="293"/>
    </location>
</feature>
<dbReference type="CDD" id="cd01174">
    <property type="entry name" value="ribokinase"/>
    <property type="match status" value="1"/>
</dbReference>
<feature type="binding site" evidence="12">
    <location>
        <begin position="39"/>
        <end position="43"/>
    </location>
    <ligand>
        <name>substrate</name>
    </ligand>
</feature>
<evidence type="ECO:0000256" key="8">
    <source>
        <dbReference type="ARBA" id="ARBA00022840"/>
    </source>
</evidence>
<comment type="catalytic activity">
    <reaction evidence="12">
        <text>D-ribose + ATP = D-ribose 5-phosphate + ADP + H(+)</text>
        <dbReference type="Rhea" id="RHEA:13697"/>
        <dbReference type="ChEBI" id="CHEBI:15378"/>
        <dbReference type="ChEBI" id="CHEBI:30616"/>
        <dbReference type="ChEBI" id="CHEBI:47013"/>
        <dbReference type="ChEBI" id="CHEBI:78346"/>
        <dbReference type="ChEBI" id="CHEBI:456216"/>
        <dbReference type="EC" id="2.7.1.15"/>
    </reaction>
</comment>
<comment type="similarity">
    <text evidence="12">Belongs to the carbohydrate kinase PfkB family. Ribokinase subfamily.</text>
</comment>
<evidence type="ECO:0000256" key="9">
    <source>
        <dbReference type="ARBA" id="ARBA00022842"/>
    </source>
</evidence>
<keyword evidence="10 12" id="KW-0630">Potassium</keyword>
<dbReference type="GO" id="GO:0005524">
    <property type="term" value="F:ATP binding"/>
    <property type="evidence" value="ECO:0007669"/>
    <property type="project" value="UniProtKB-UniRule"/>
</dbReference>
<sequence length="313" mass="33886">MNKVVVVGSLNIDLIAKTSHAPAAGETVNAEEFFIVPGGKGANQAVAMARLGLNVSLIGRVGKDYFGNFLIRELEKEKLNTDYVSKDEEELTSIAMIILEESGENRIVVAQGSNYRINPTDIDRAESVIEEADIVVCHFGRDHPVLGYVIKLAKSKCKRVLVNPAPAFPISRELLKSIDYLVVNQGEAEFISGLPVTDLTSAYQAAKQLHHRGSAEVIITLGPGGAILSEPNQKYHIPAYPITVVDTTAAGDAFIAGLVYGILKDWTPRERIRFANACGALASTKIGAISSLPRQVEVEQFLSTRKEAEEVSN</sequence>
<dbReference type="InterPro" id="IPR011611">
    <property type="entry name" value="PfkB_dom"/>
</dbReference>
<dbReference type="InterPro" id="IPR002139">
    <property type="entry name" value="Ribo/fructo_kinase"/>
</dbReference>
<comment type="subunit">
    <text evidence="12">Homodimer.</text>
</comment>
<feature type="binding site" evidence="12">
    <location>
        <position position="287"/>
    </location>
    <ligand>
        <name>K(+)</name>
        <dbReference type="ChEBI" id="CHEBI:29103"/>
    </ligand>
</feature>
<dbReference type="NCBIfam" id="TIGR02152">
    <property type="entry name" value="D_ribokin_bact"/>
    <property type="match status" value="1"/>
</dbReference>
<keyword evidence="5 12" id="KW-0479">Metal-binding</keyword>